<dbReference type="SUPFAM" id="SSF53474">
    <property type="entry name" value="alpha/beta-Hydrolases"/>
    <property type="match status" value="1"/>
</dbReference>
<sequence length="375" mass="41010">MSLKLDVFQQVYQLSLASNMAQACQASPLELQTMIAAALPETLTKYAGPGWEVAWGPAVWKHDGATDEMPPDNVWYVAKHPAIEFEDGSICPTYVVAIAASTGDDFKSYDWLYEGFGVGQVVNFLEWAEGGRIVAPPVSSLPTSNLAYTAKSTTDAAYTLAAFPPLGSQPLKEFLKALNPQPGSKLIFTGHSLGGILSPTLAVALTVAGFTRKFKGNTLVYPICGASPGNTHFGELFQDLFPPRGDISTYRRWNVNLVNELDPVPQLWCVDPMGKLNLNNIPHLYGELPQAARIYMNSIVRCLKARATASGMMYSPLRYSLIRGPEPSSPPKNAEEVIAEFTKQHSRAYNEVVLGSAPTPGSLRQRFTRVRRSRL</sequence>
<feature type="domain" description="Fungal lipase-type" evidence="1">
    <location>
        <begin position="160"/>
        <end position="267"/>
    </location>
</feature>
<organism evidence="2 3">
    <name type="scientific">Ceratobasidium theobromae</name>
    <dbReference type="NCBI Taxonomy" id="1582974"/>
    <lineage>
        <taxon>Eukaryota</taxon>
        <taxon>Fungi</taxon>
        <taxon>Dikarya</taxon>
        <taxon>Basidiomycota</taxon>
        <taxon>Agaricomycotina</taxon>
        <taxon>Agaricomycetes</taxon>
        <taxon>Cantharellales</taxon>
        <taxon>Ceratobasidiaceae</taxon>
        <taxon>Ceratobasidium</taxon>
    </lineage>
</organism>
<gene>
    <name evidence="2" type="ORF">CTheo_4277</name>
</gene>
<dbReference type="InterPro" id="IPR029058">
    <property type="entry name" value="AB_hydrolase_fold"/>
</dbReference>
<dbReference type="Proteomes" id="UP000383932">
    <property type="component" value="Unassembled WGS sequence"/>
</dbReference>
<evidence type="ECO:0000313" key="3">
    <source>
        <dbReference type="Proteomes" id="UP000383932"/>
    </source>
</evidence>
<evidence type="ECO:0000259" key="1">
    <source>
        <dbReference type="Pfam" id="PF01764"/>
    </source>
</evidence>
<comment type="caution">
    <text evidence="2">The sequence shown here is derived from an EMBL/GenBank/DDBJ whole genome shotgun (WGS) entry which is preliminary data.</text>
</comment>
<dbReference type="GO" id="GO:0006629">
    <property type="term" value="P:lipid metabolic process"/>
    <property type="evidence" value="ECO:0007669"/>
    <property type="project" value="InterPro"/>
</dbReference>
<proteinExistence type="predicted"/>
<keyword evidence="3" id="KW-1185">Reference proteome</keyword>
<dbReference type="Pfam" id="PF01764">
    <property type="entry name" value="Lipase_3"/>
    <property type="match status" value="1"/>
</dbReference>
<dbReference type="Gene3D" id="3.40.50.1820">
    <property type="entry name" value="alpha/beta hydrolase"/>
    <property type="match status" value="1"/>
</dbReference>
<dbReference type="InterPro" id="IPR002921">
    <property type="entry name" value="Fungal_lipase-type"/>
</dbReference>
<protein>
    <recommendedName>
        <fullName evidence="1">Fungal lipase-type domain-containing protein</fullName>
    </recommendedName>
</protein>
<dbReference type="EMBL" id="SSOP01000070">
    <property type="protein sequence ID" value="KAB5592290.1"/>
    <property type="molecule type" value="Genomic_DNA"/>
</dbReference>
<dbReference type="AlphaFoldDB" id="A0A5N5QKM6"/>
<accession>A0A5N5QKM6</accession>
<dbReference type="OrthoDB" id="406844at2759"/>
<name>A0A5N5QKM6_9AGAM</name>
<reference evidence="2 3" key="1">
    <citation type="journal article" date="2019" name="Fungal Biol. Biotechnol.">
        <title>Draft genome sequence of fastidious pathogen Ceratobasidium theobromae, which causes vascular-streak dieback in Theobroma cacao.</title>
        <authorList>
            <person name="Ali S.S."/>
            <person name="Asman A."/>
            <person name="Shao J."/>
            <person name="Firmansyah A.P."/>
            <person name="Susilo A.W."/>
            <person name="Rosmana A."/>
            <person name="McMahon P."/>
            <person name="Junaid M."/>
            <person name="Guest D."/>
            <person name="Kheng T.Y."/>
            <person name="Meinhardt L.W."/>
            <person name="Bailey B.A."/>
        </authorList>
    </citation>
    <scope>NUCLEOTIDE SEQUENCE [LARGE SCALE GENOMIC DNA]</scope>
    <source>
        <strain evidence="2 3">CT2</strain>
    </source>
</reference>
<evidence type="ECO:0000313" key="2">
    <source>
        <dbReference type="EMBL" id="KAB5592290.1"/>
    </source>
</evidence>
<dbReference type="PROSITE" id="PS51257">
    <property type="entry name" value="PROKAR_LIPOPROTEIN"/>
    <property type="match status" value="1"/>
</dbReference>